<dbReference type="Proteomes" id="UP000250222">
    <property type="component" value="Unassembled WGS sequence"/>
</dbReference>
<sequence length="310" mass="33330">MTAQPRGIVAPLPRATRKGRPRGLGRYGLTPYLFLAPGFLVYAAFLLYPLGRAVQISLYDWDGLSLATFVGLDNYVDVLADDRLRQSFWHALVLIFFFSVLPLAIGLVLAALLVRAQVRGLPFFRTVVFLPQVIAMVVVAVAWRQIYAPDGALNGLLDAVGLGSLTRAWLGDFTWTLPAVGFVGTWVSTGLVTVLLMAGMARVPQDLYEAATLDGAGAVRSFLAISVPAVRAEIVVALTLTIIAALKTFDLVYVTTRGGPGTSTTVPSYEVYRRAFMEGEVGSAAAVAVVLTVLIFGINLAVNLIGERER</sequence>
<dbReference type="OrthoDB" id="9805974at2"/>
<keyword evidence="5 7" id="KW-1133">Transmembrane helix</keyword>
<evidence type="ECO:0000256" key="6">
    <source>
        <dbReference type="ARBA" id="ARBA00023136"/>
    </source>
</evidence>
<accession>A0A2Y9ALY1</accession>
<name>A0A2Y9ALY1_9MICO</name>
<keyword evidence="10" id="KW-1185">Reference proteome</keyword>
<evidence type="ECO:0000256" key="5">
    <source>
        <dbReference type="ARBA" id="ARBA00022989"/>
    </source>
</evidence>
<dbReference type="Pfam" id="PF00528">
    <property type="entry name" value="BPD_transp_1"/>
    <property type="match status" value="1"/>
</dbReference>
<dbReference type="InterPro" id="IPR051393">
    <property type="entry name" value="ABC_transporter_permease"/>
</dbReference>
<protein>
    <submittedName>
        <fullName evidence="9">Carbohydrate ABC transporter membrane protein 1, CUT1 family</fullName>
    </submittedName>
</protein>
<evidence type="ECO:0000256" key="1">
    <source>
        <dbReference type="ARBA" id="ARBA00004651"/>
    </source>
</evidence>
<feature type="domain" description="ABC transmembrane type-1" evidence="8">
    <location>
        <begin position="88"/>
        <end position="302"/>
    </location>
</feature>
<keyword evidence="3" id="KW-1003">Cell membrane</keyword>
<dbReference type="RefSeq" id="WP_110852831.1">
    <property type="nucleotide sequence ID" value="NZ_QKLZ01000008.1"/>
</dbReference>
<organism evidence="9 10">
    <name type="scientific">Georgenia satyanarayanai</name>
    <dbReference type="NCBI Taxonomy" id="860221"/>
    <lineage>
        <taxon>Bacteria</taxon>
        <taxon>Bacillati</taxon>
        <taxon>Actinomycetota</taxon>
        <taxon>Actinomycetes</taxon>
        <taxon>Micrococcales</taxon>
        <taxon>Bogoriellaceae</taxon>
        <taxon>Georgenia</taxon>
    </lineage>
</organism>
<feature type="transmembrane region" description="Helical" evidence="7">
    <location>
        <begin position="222"/>
        <end position="246"/>
    </location>
</feature>
<feature type="transmembrane region" description="Helical" evidence="7">
    <location>
        <begin position="88"/>
        <end position="114"/>
    </location>
</feature>
<gene>
    <name evidence="9" type="ORF">SAMN05216184_108121</name>
</gene>
<reference evidence="9 10" key="1">
    <citation type="submission" date="2016-10" db="EMBL/GenBank/DDBJ databases">
        <authorList>
            <person name="Cai Z."/>
        </authorList>
    </citation>
    <scope>NUCLEOTIDE SEQUENCE [LARGE SCALE GENOMIC DNA]</scope>
    <source>
        <strain evidence="9 10">CGMCC 1.10826</strain>
    </source>
</reference>
<feature type="transmembrane region" description="Helical" evidence="7">
    <location>
        <begin position="179"/>
        <end position="201"/>
    </location>
</feature>
<dbReference type="InterPro" id="IPR000515">
    <property type="entry name" value="MetI-like"/>
</dbReference>
<evidence type="ECO:0000256" key="2">
    <source>
        <dbReference type="ARBA" id="ARBA00022448"/>
    </source>
</evidence>
<dbReference type="PROSITE" id="PS50928">
    <property type="entry name" value="ABC_TM1"/>
    <property type="match status" value="1"/>
</dbReference>
<evidence type="ECO:0000313" key="9">
    <source>
        <dbReference type="EMBL" id="SSA43357.1"/>
    </source>
</evidence>
<dbReference type="GO" id="GO:0055085">
    <property type="term" value="P:transmembrane transport"/>
    <property type="evidence" value="ECO:0007669"/>
    <property type="project" value="InterPro"/>
</dbReference>
<evidence type="ECO:0000259" key="8">
    <source>
        <dbReference type="PROSITE" id="PS50928"/>
    </source>
</evidence>
<dbReference type="GO" id="GO:0005886">
    <property type="term" value="C:plasma membrane"/>
    <property type="evidence" value="ECO:0007669"/>
    <property type="project" value="UniProtKB-SubCell"/>
</dbReference>
<evidence type="ECO:0000256" key="4">
    <source>
        <dbReference type="ARBA" id="ARBA00022692"/>
    </source>
</evidence>
<dbReference type="PANTHER" id="PTHR30193:SF41">
    <property type="entry name" value="DIACETYLCHITOBIOSE UPTAKE SYSTEM PERMEASE PROTEIN NGCF"/>
    <property type="match status" value="1"/>
</dbReference>
<evidence type="ECO:0000256" key="7">
    <source>
        <dbReference type="RuleBase" id="RU363032"/>
    </source>
</evidence>
<keyword evidence="6 7" id="KW-0472">Membrane</keyword>
<comment type="similarity">
    <text evidence="7">Belongs to the binding-protein-dependent transport system permease family.</text>
</comment>
<dbReference type="CDD" id="cd06261">
    <property type="entry name" value="TM_PBP2"/>
    <property type="match status" value="1"/>
</dbReference>
<feature type="transmembrane region" description="Helical" evidence="7">
    <location>
        <begin position="27"/>
        <end position="48"/>
    </location>
</feature>
<feature type="transmembrane region" description="Helical" evidence="7">
    <location>
        <begin position="126"/>
        <end position="146"/>
    </location>
</feature>
<dbReference type="PANTHER" id="PTHR30193">
    <property type="entry name" value="ABC TRANSPORTER PERMEASE PROTEIN"/>
    <property type="match status" value="1"/>
</dbReference>
<keyword evidence="4 7" id="KW-0812">Transmembrane</keyword>
<dbReference type="InterPro" id="IPR035906">
    <property type="entry name" value="MetI-like_sf"/>
</dbReference>
<evidence type="ECO:0000313" key="10">
    <source>
        <dbReference type="Proteomes" id="UP000250222"/>
    </source>
</evidence>
<keyword evidence="2 7" id="KW-0813">Transport</keyword>
<dbReference type="SUPFAM" id="SSF161098">
    <property type="entry name" value="MetI-like"/>
    <property type="match status" value="1"/>
</dbReference>
<evidence type="ECO:0000256" key="3">
    <source>
        <dbReference type="ARBA" id="ARBA00022475"/>
    </source>
</evidence>
<comment type="subcellular location">
    <subcellularLocation>
        <location evidence="1 7">Cell membrane</location>
        <topology evidence="1 7">Multi-pass membrane protein</topology>
    </subcellularLocation>
</comment>
<dbReference type="Gene3D" id="1.10.3720.10">
    <property type="entry name" value="MetI-like"/>
    <property type="match status" value="1"/>
</dbReference>
<dbReference type="AlphaFoldDB" id="A0A2Y9ALY1"/>
<proteinExistence type="inferred from homology"/>
<dbReference type="EMBL" id="UETB01000008">
    <property type="protein sequence ID" value="SSA43357.1"/>
    <property type="molecule type" value="Genomic_DNA"/>
</dbReference>
<feature type="transmembrane region" description="Helical" evidence="7">
    <location>
        <begin position="284"/>
        <end position="305"/>
    </location>
</feature>